<feature type="binding site" evidence="9">
    <location>
        <position position="9"/>
    </location>
    <ligand>
        <name>Mg(2+)</name>
        <dbReference type="ChEBI" id="CHEBI:18420"/>
    </ligand>
</feature>
<dbReference type="HAMAP" id="MF_00020">
    <property type="entry name" value="Acetate_kinase"/>
    <property type="match status" value="1"/>
</dbReference>
<feature type="binding site" evidence="9">
    <location>
        <position position="377"/>
    </location>
    <ligand>
        <name>Mg(2+)</name>
        <dbReference type="ChEBI" id="CHEBI:18420"/>
    </ligand>
</feature>
<dbReference type="InterPro" id="IPR043129">
    <property type="entry name" value="ATPase_NBD"/>
</dbReference>
<evidence type="ECO:0000256" key="8">
    <source>
        <dbReference type="ARBA" id="ARBA00022842"/>
    </source>
</evidence>
<evidence type="ECO:0000256" key="5">
    <source>
        <dbReference type="ARBA" id="ARBA00022741"/>
    </source>
</evidence>
<feature type="binding site" evidence="9">
    <location>
        <position position="16"/>
    </location>
    <ligand>
        <name>ATP</name>
        <dbReference type="ChEBI" id="CHEBI:30616"/>
    </ligand>
</feature>
<keyword evidence="4 9" id="KW-0479">Metal-binding</keyword>
<evidence type="ECO:0000256" key="7">
    <source>
        <dbReference type="ARBA" id="ARBA00022840"/>
    </source>
</evidence>
<comment type="cofactor">
    <cofactor evidence="9">
        <name>Mg(2+)</name>
        <dbReference type="ChEBI" id="CHEBI:18420"/>
    </cofactor>
    <cofactor evidence="9">
        <name>Mn(2+)</name>
        <dbReference type="ChEBI" id="CHEBI:29035"/>
    </cofactor>
    <text evidence="9">Mg(2+). Can also accept Mn(2+).</text>
</comment>
<dbReference type="AlphaFoldDB" id="A0A0W0YIK8"/>
<comment type="pathway">
    <text evidence="9">Metabolic intermediate biosynthesis; acetyl-CoA biosynthesis; acetyl-CoA from acetate: step 1/2.</text>
</comment>
<dbReference type="GO" id="GO:0005524">
    <property type="term" value="F:ATP binding"/>
    <property type="evidence" value="ECO:0007669"/>
    <property type="project" value="UniProtKB-KW"/>
</dbReference>
<feature type="binding site" evidence="9">
    <location>
        <begin position="326"/>
        <end position="330"/>
    </location>
    <ligand>
        <name>ATP</name>
        <dbReference type="ChEBI" id="CHEBI:30616"/>
    </ligand>
</feature>
<keyword evidence="8 9" id="KW-0460">Magnesium</keyword>
<dbReference type="PRINTS" id="PR00471">
    <property type="entry name" value="ACETATEKNASE"/>
</dbReference>
<feature type="site" description="Transition state stabilizer" evidence="9">
    <location>
        <position position="178"/>
    </location>
</feature>
<dbReference type="InterPro" id="IPR023865">
    <property type="entry name" value="Aliphatic_acid_kinase_CS"/>
</dbReference>
<evidence type="ECO:0000313" key="11">
    <source>
        <dbReference type="EMBL" id="KTD56778.1"/>
    </source>
</evidence>
<evidence type="ECO:0000256" key="4">
    <source>
        <dbReference type="ARBA" id="ARBA00022723"/>
    </source>
</evidence>
<dbReference type="PROSITE" id="PS01075">
    <property type="entry name" value="ACETATE_KINASE_1"/>
    <property type="match status" value="1"/>
</dbReference>
<dbReference type="Proteomes" id="UP000054703">
    <property type="component" value="Unassembled WGS sequence"/>
</dbReference>
<comment type="caution">
    <text evidence="11">The sequence shown here is derived from an EMBL/GenBank/DDBJ whole genome shotgun (WGS) entry which is preliminary data.</text>
</comment>
<gene>
    <name evidence="9 11" type="primary">ackA</name>
    <name evidence="11" type="ORF">Lsan_2938</name>
</gene>
<dbReference type="Pfam" id="PF00871">
    <property type="entry name" value="Acetate_kinase"/>
    <property type="match status" value="1"/>
</dbReference>
<dbReference type="GO" id="GO:0005829">
    <property type="term" value="C:cytosol"/>
    <property type="evidence" value="ECO:0007669"/>
    <property type="project" value="TreeGrafter"/>
</dbReference>
<dbReference type="NCBIfam" id="TIGR00016">
    <property type="entry name" value="ackA"/>
    <property type="match status" value="1"/>
</dbReference>
<dbReference type="GO" id="GO:0008776">
    <property type="term" value="F:acetate kinase activity"/>
    <property type="evidence" value="ECO:0007669"/>
    <property type="project" value="UniProtKB-UniRule"/>
</dbReference>
<dbReference type="GO" id="GO:0000287">
    <property type="term" value="F:magnesium ion binding"/>
    <property type="evidence" value="ECO:0007669"/>
    <property type="project" value="UniProtKB-UniRule"/>
</dbReference>
<dbReference type="OrthoDB" id="9802453at2"/>
<comment type="subunit">
    <text evidence="9">Homodimer.</text>
</comment>
<organism evidence="11 12">
    <name type="scientific">Legionella santicrucis</name>
    <dbReference type="NCBI Taxonomy" id="45074"/>
    <lineage>
        <taxon>Bacteria</taxon>
        <taxon>Pseudomonadati</taxon>
        <taxon>Pseudomonadota</taxon>
        <taxon>Gammaproteobacteria</taxon>
        <taxon>Legionellales</taxon>
        <taxon>Legionellaceae</taxon>
        <taxon>Legionella</taxon>
    </lineage>
</organism>
<comment type="catalytic activity">
    <reaction evidence="9">
        <text>acetate + ATP = acetyl phosphate + ADP</text>
        <dbReference type="Rhea" id="RHEA:11352"/>
        <dbReference type="ChEBI" id="CHEBI:22191"/>
        <dbReference type="ChEBI" id="CHEBI:30089"/>
        <dbReference type="ChEBI" id="CHEBI:30616"/>
        <dbReference type="ChEBI" id="CHEBI:456216"/>
        <dbReference type="EC" id="2.7.2.1"/>
    </reaction>
</comment>
<dbReference type="InterPro" id="IPR004372">
    <property type="entry name" value="Ac/propionate_kinase"/>
</dbReference>
<dbReference type="RefSeq" id="WP_058514898.1">
    <property type="nucleotide sequence ID" value="NZ_CAAAIH010000028.1"/>
</dbReference>
<dbReference type="PANTHER" id="PTHR21060">
    <property type="entry name" value="ACETATE KINASE"/>
    <property type="match status" value="1"/>
</dbReference>
<dbReference type="EC" id="2.7.2.1" evidence="9"/>
<dbReference type="InterPro" id="IPR000890">
    <property type="entry name" value="Aliphatic_acid_kin_short-chain"/>
</dbReference>
<dbReference type="GO" id="GO:0006085">
    <property type="term" value="P:acetyl-CoA biosynthetic process"/>
    <property type="evidence" value="ECO:0007669"/>
    <property type="project" value="UniProtKB-UniRule"/>
</dbReference>
<dbReference type="EMBL" id="LNYU01000081">
    <property type="protein sequence ID" value="KTD56778.1"/>
    <property type="molecule type" value="Genomic_DNA"/>
</dbReference>
<keyword evidence="2 9" id="KW-0963">Cytoplasm</keyword>
<evidence type="ECO:0000256" key="2">
    <source>
        <dbReference type="ARBA" id="ARBA00022490"/>
    </source>
</evidence>
<dbReference type="PATRIC" id="fig|45074.5.peg.3161"/>
<feature type="active site" description="Proton donor/acceptor" evidence="9">
    <location>
        <position position="147"/>
    </location>
</feature>
<protein>
    <recommendedName>
        <fullName evidence="9">Acetate kinase</fullName>
        <ecNumber evidence="9">2.7.2.1</ecNumber>
    </recommendedName>
    <alternativeName>
        <fullName evidence="9">Acetokinase</fullName>
    </alternativeName>
</protein>
<feature type="binding site" evidence="9">
    <location>
        <begin position="205"/>
        <end position="209"/>
    </location>
    <ligand>
        <name>ATP</name>
        <dbReference type="ChEBI" id="CHEBI:30616"/>
    </ligand>
</feature>
<feature type="site" description="Transition state stabilizer" evidence="9">
    <location>
        <position position="238"/>
    </location>
</feature>
<keyword evidence="5 9" id="KW-0547">Nucleotide-binding</keyword>
<dbReference type="SUPFAM" id="SSF53067">
    <property type="entry name" value="Actin-like ATPase domain"/>
    <property type="match status" value="2"/>
</dbReference>
<dbReference type="UniPathway" id="UPA00340">
    <property type="reaction ID" value="UER00458"/>
</dbReference>
<evidence type="ECO:0000256" key="1">
    <source>
        <dbReference type="ARBA" id="ARBA00008748"/>
    </source>
</evidence>
<keyword evidence="7 9" id="KW-0067">ATP-binding</keyword>
<evidence type="ECO:0000256" key="3">
    <source>
        <dbReference type="ARBA" id="ARBA00022679"/>
    </source>
</evidence>
<keyword evidence="12" id="KW-1185">Reference proteome</keyword>
<name>A0A0W0YIK8_9GAMM</name>
<keyword evidence="6 9" id="KW-0418">Kinase</keyword>
<feature type="binding site" evidence="9">
    <location>
        <position position="90"/>
    </location>
    <ligand>
        <name>substrate</name>
    </ligand>
</feature>
<dbReference type="Gene3D" id="3.30.420.40">
    <property type="match status" value="2"/>
</dbReference>
<sequence>MNKLILVINSGSSSIKFSLFTCDKQYLNLYYHGQIQDLYESPQINIFDASQNQVLTQVITSQGHEAGLKILFNWLDDLSDSITLEAVGHRVVHGGTFFSYPTLITDDVMQKIASLIPLAPLHQPHNLEAIKIIKQLYPDLAQISCFDTTFHRTQKKLATLFALPRSLSDEGILRYGFHGLSYEYIASVITEYIGEIGNKRVIMAHLGNGASMCAMHQRKSVTTSMGFTALDGLMMGTRCGRIDPGVLLYLLEQKKYSTEQITHLLYNESGLLGVSGLSNNVRELLKHLDDERVLEAIHLFCYRAALETGSLLVALAGCDALVFTAGIGEHAPLIRKKISEHLSWLGIKINDEANNNNATIISEKDSTVLVGVIPTNEELMIAQHVRSHLKI</sequence>
<proteinExistence type="inferred from homology"/>
<dbReference type="GO" id="GO:0006083">
    <property type="term" value="P:acetate metabolic process"/>
    <property type="evidence" value="ECO:0007669"/>
    <property type="project" value="TreeGrafter"/>
</dbReference>
<dbReference type="STRING" id="45074.Lsan_2938"/>
<evidence type="ECO:0000256" key="10">
    <source>
        <dbReference type="RuleBase" id="RU003835"/>
    </source>
</evidence>
<reference evidence="11 12" key="1">
    <citation type="submission" date="2015-11" db="EMBL/GenBank/DDBJ databases">
        <title>Genomic analysis of 38 Legionella species identifies large and diverse effector repertoires.</title>
        <authorList>
            <person name="Burstein D."/>
            <person name="Amaro F."/>
            <person name="Zusman T."/>
            <person name="Lifshitz Z."/>
            <person name="Cohen O."/>
            <person name="Gilbert J.A."/>
            <person name="Pupko T."/>
            <person name="Shuman H.A."/>
            <person name="Segal G."/>
        </authorList>
    </citation>
    <scope>NUCLEOTIDE SEQUENCE [LARGE SCALE GENOMIC DNA]</scope>
    <source>
        <strain evidence="11 12">SC-63-C7</strain>
    </source>
</reference>
<keyword evidence="3 9" id="KW-0808">Transferase</keyword>
<evidence type="ECO:0000256" key="9">
    <source>
        <dbReference type="HAMAP-Rule" id="MF_00020"/>
    </source>
</evidence>
<comment type="similarity">
    <text evidence="1 9 10">Belongs to the acetokinase family.</text>
</comment>
<evidence type="ECO:0000313" key="12">
    <source>
        <dbReference type="Proteomes" id="UP000054703"/>
    </source>
</evidence>
<dbReference type="PANTHER" id="PTHR21060:SF21">
    <property type="entry name" value="ACETATE KINASE"/>
    <property type="match status" value="1"/>
</dbReference>
<dbReference type="PIRSF" id="PIRSF000722">
    <property type="entry name" value="Acetate_prop_kin"/>
    <property type="match status" value="1"/>
</dbReference>
<evidence type="ECO:0000256" key="6">
    <source>
        <dbReference type="ARBA" id="ARBA00022777"/>
    </source>
</evidence>
<comment type="caution">
    <text evidence="9">Lacks conserved residue(s) required for the propagation of feature annotation.</text>
</comment>
<comment type="subcellular location">
    <subcellularLocation>
        <location evidence="9">Cytoplasm</location>
    </subcellularLocation>
</comment>
<accession>A0A0W0YIK8</accession>
<comment type="function">
    <text evidence="9">Catalyzes the formation of acetyl phosphate from acetate and ATP. Can also catalyze the reverse reaction.</text>
</comment>